<gene>
    <name evidence="4" type="ORF">IM725_17205</name>
</gene>
<dbReference type="Pfam" id="PF08450">
    <property type="entry name" value="SGL"/>
    <property type="match status" value="1"/>
</dbReference>
<protein>
    <submittedName>
        <fullName evidence="4">SMP-30/gluconolactonase/LRE family protein</fullName>
    </submittedName>
</protein>
<reference evidence="4 5" key="1">
    <citation type="submission" date="2020-10" db="EMBL/GenBank/DDBJ databases">
        <title>Draft genome of Ramlibacter aquaticus LMG 30558.</title>
        <authorList>
            <person name="Props R."/>
        </authorList>
    </citation>
    <scope>NUCLEOTIDE SEQUENCE [LARGE SCALE GENOMIC DNA]</scope>
    <source>
        <strain evidence="4 5">LMG 30558</strain>
    </source>
</reference>
<dbReference type="InterPro" id="IPR011042">
    <property type="entry name" value="6-blade_b-propeller_TolB-like"/>
</dbReference>
<sequence>MGPQRKAAAERPGAAPRGTMDRVESLALAWSPATPTPDALGESPFWHPQESRLYWVDIPGRQLRRMQPGGAVESWAMPSEPGCVAPIRGGGFLLGLRDGIWRADAWQGGLAPLVRFPHDATRMRFNDGKADPLGRFWAGTIWEPRDARRAELYCIDLRPGNGSDGKPAVQLKALNATVANGLAFSREGRRLYWADTGAHVIHAWDWDGEANVMRSHREFQRFTPKPAGWQPGQPGYGGRPDGAALDSAGNYWCAMYEGARLLCFSPAGECLAEVPVPVQCPTMPCFGGPDLRTLYVTSARERRPPQELAERPWSGHVIAARVEVPGLPVDFVIA</sequence>
<evidence type="ECO:0000259" key="3">
    <source>
        <dbReference type="Pfam" id="PF08450"/>
    </source>
</evidence>
<proteinExistence type="inferred from homology"/>
<dbReference type="Proteomes" id="UP000715965">
    <property type="component" value="Unassembled WGS sequence"/>
</dbReference>
<comment type="caution">
    <text evidence="4">The sequence shown here is derived from an EMBL/GenBank/DDBJ whole genome shotgun (WGS) entry which is preliminary data.</text>
</comment>
<accession>A0ABR9SIY4</accession>
<dbReference type="PANTHER" id="PTHR10907:SF47">
    <property type="entry name" value="REGUCALCIN"/>
    <property type="match status" value="1"/>
</dbReference>
<name>A0ABR9SIY4_9BURK</name>
<dbReference type="PRINTS" id="PR01790">
    <property type="entry name" value="SMP30FAMILY"/>
</dbReference>
<dbReference type="PANTHER" id="PTHR10907">
    <property type="entry name" value="REGUCALCIN"/>
    <property type="match status" value="1"/>
</dbReference>
<dbReference type="SUPFAM" id="SSF63829">
    <property type="entry name" value="Calcium-dependent phosphotriesterase"/>
    <property type="match status" value="1"/>
</dbReference>
<evidence type="ECO:0000313" key="4">
    <source>
        <dbReference type="EMBL" id="MBE7942310.1"/>
    </source>
</evidence>
<keyword evidence="5" id="KW-1185">Reference proteome</keyword>
<feature type="domain" description="SMP-30/Gluconolactonase/LRE-like region" evidence="3">
    <location>
        <begin position="40"/>
        <end position="300"/>
    </location>
</feature>
<dbReference type="InterPro" id="IPR005511">
    <property type="entry name" value="SMP-30"/>
</dbReference>
<comment type="similarity">
    <text evidence="1">Belongs to the SMP-30/CGR1 family.</text>
</comment>
<dbReference type="EMBL" id="JADDOJ010000091">
    <property type="protein sequence ID" value="MBE7942310.1"/>
    <property type="molecule type" value="Genomic_DNA"/>
</dbReference>
<evidence type="ECO:0000313" key="5">
    <source>
        <dbReference type="Proteomes" id="UP000715965"/>
    </source>
</evidence>
<dbReference type="InterPro" id="IPR013658">
    <property type="entry name" value="SGL"/>
</dbReference>
<organism evidence="4 5">
    <name type="scientific">Ramlibacter aquaticus</name>
    <dbReference type="NCBI Taxonomy" id="2780094"/>
    <lineage>
        <taxon>Bacteria</taxon>
        <taxon>Pseudomonadati</taxon>
        <taxon>Pseudomonadota</taxon>
        <taxon>Betaproteobacteria</taxon>
        <taxon>Burkholderiales</taxon>
        <taxon>Comamonadaceae</taxon>
        <taxon>Ramlibacter</taxon>
    </lineage>
</organism>
<evidence type="ECO:0000256" key="1">
    <source>
        <dbReference type="ARBA" id="ARBA00008853"/>
    </source>
</evidence>
<feature type="region of interest" description="Disordered" evidence="2">
    <location>
        <begin position="1"/>
        <end position="24"/>
    </location>
</feature>
<evidence type="ECO:0000256" key="2">
    <source>
        <dbReference type="SAM" id="MobiDB-lite"/>
    </source>
</evidence>
<dbReference type="Gene3D" id="2.120.10.30">
    <property type="entry name" value="TolB, C-terminal domain"/>
    <property type="match status" value="1"/>
</dbReference>